<dbReference type="SUPFAM" id="SSF48371">
    <property type="entry name" value="ARM repeat"/>
    <property type="match status" value="1"/>
</dbReference>
<name>X6LGM3_RETFI</name>
<gene>
    <name evidence="1" type="ORF">RFI_37175</name>
</gene>
<dbReference type="AlphaFoldDB" id="X6LGM3"/>
<evidence type="ECO:0000313" key="1">
    <source>
        <dbReference type="EMBL" id="ETO00272.1"/>
    </source>
</evidence>
<dbReference type="EMBL" id="ASPP01041492">
    <property type="protein sequence ID" value="ETO00272.1"/>
    <property type="molecule type" value="Genomic_DNA"/>
</dbReference>
<proteinExistence type="predicted"/>
<accession>X6LGM3</accession>
<keyword evidence="2" id="KW-1185">Reference proteome</keyword>
<feature type="non-terminal residue" evidence="1">
    <location>
        <position position="1"/>
    </location>
</feature>
<sequence>LSDKNKHQNIRIKCIQLIEEISNKCNEQQLNEACNSSMDIFTDKNDDENVRGGCAELIGIIAVNLNGKHFDDAFQCFTNELKDSDWTLRKSCAISLVTLSKKWNDKQLDIIFKCLIDGFQNKNGYHCHTSRDLLEGIVMKLNETQIDS</sequence>
<feature type="non-terminal residue" evidence="1">
    <location>
        <position position="148"/>
    </location>
</feature>
<evidence type="ECO:0000313" key="2">
    <source>
        <dbReference type="Proteomes" id="UP000023152"/>
    </source>
</evidence>
<dbReference type="Gene3D" id="1.25.10.10">
    <property type="entry name" value="Leucine-rich Repeat Variant"/>
    <property type="match status" value="1"/>
</dbReference>
<dbReference type="Proteomes" id="UP000023152">
    <property type="component" value="Unassembled WGS sequence"/>
</dbReference>
<protein>
    <submittedName>
        <fullName evidence="1">Uncharacterized protein</fullName>
    </submittedName>
</protein>
<reference evidence="1 2" key="1">
    <citation type="journal article" date="2013" name="Curr. Biol.">
        <title>The Genome of the Foraminiferan Reticulomyxa filosa.</title>
        <authorList>
            <person name="Glockner G."/>
            <person name="Hulsmann N."/>
            <person name="Schleicher M."/>
            <person name="Noegel A.A."/>
            <person name="Eichinger L."/>
            <person name="Gallinger C."/>
            <person name="Pawlowski J."/>
            <person name="Sierra R."/>
            <person name="Euteneuer U."/>
            <person name="Pillet L."/>
            <person name="Moustafa A."/>
            <person name="Platzer M."/>
            <person name="Groth M."/>
            <person name="Szafranski K."/>
            <person name="Schliwa M."/>
        </authorList>
    </citation>
    <scope>NUCLEOTIDE SEQUENCE [LARGE SCALE GENOMIC DNA]</scope>
</reference>
<dbReference type="InterPro" id="IPR016024">
    <property type="entry name" value="ARM-type_fold"/>
</dbReference>
<comment type="caution">
    <text evidence="1">The sequence shown here is derived from an EMBL/GenBank/DDBJ whole genome shotgun (WGS) entry which is preliminary data.</text>
</comment>
<dbReference type="InterPro" id="IPR011989">
    <property type="entry name" value="ARM-like"/>
</dbReference>
<organism evidence="1 2">
    <name type="scientific">Reticulomyxa filosa</name>
    <dbReference type="NCBI Taxonomy" id="46433"/>
    <lineage>
        <taxon>Eukaryota</taxon>
        <taxon>Sar</taxon>
        <taxon>Rhizaria</taxon>
        <taxon>Retaria</taxon>
        <taxon>Foraminifera</taxon>
        <taxon>Monothalamids</taxon>
        <taxon>Reticulomyxidae</taxon>
        <taxon>Reticulomyxa</taxon>
    </lineage>
</organism>